<dbReference type="AlphaFoldDB" id="A0AAJ5QNY4"/>
<dbReference type="Proteomes" id="UP001211544">
    <property type="component" value="Plasmid pGABEKP28_1"/>
</dbReference>
<name>A0AAJ5QNY4_9GAMM</name>
<keyword evidence="2" id="KW-0614">Plasmid</keyword>
<protein>
    <submittedName>
        <fullName evidence="2">Dienelactone hydrolase family protein</fullName>
    </submittedName>
</protein>
<dbReference type="InterPro" id="IPR029058">
    <property type="entry name" value="AB_hydrolase_fold"/>
</dbReference>
<gene>
    <name evidence="2" type="ORF">N5580_20655</name>
</gene>
<dbReference type="GO" id="GO:0016787">
    <property type="term" value="F:hydrolase activity"/>
    <property type="evidence" value="ECO:0007669"/>
    <property type="project" value="UniProtKB-KW"/>
</dbReference>
<dbReference type="PANTHER" id="PTHR46623:SF10">
    <property type="entry name" value="CARBOXYMETHYLENEBUTENOLIDASE HOMOLOG"/>
    <property type="match status" value="1"/>
</dbReference>
<reference evidence="2 3" key="1">
    <citation type="journal article" date="2022" name="J Glob Antimicrob Resist">
        <title>First complete genome of a multidrug resistant strain of the novel human pathogen Kalamiella piersonii (GABEKP28) identified in human saliva.</title>
        <authorList>
            <person name="McDonagh F."/>
            <person name="Singh N.K."/>
            <person name="Venkateswaran K."/>
            <person name="Lonappan A.M."/>
            <person name="Hallahan B."/>
            <person name="Tuohy A."/>
            <person name="Burke L."/>
            <person name="Kovarova A."/>
            <person name="Miliotis G."/>
        </authorList>
    </citation>
    <scope>NUCLEOTIDE SEQUENCE [LARGE SCALE GENOMIC DNA]</scope>
    <source>
        <strain evidence="2 3">GABEKP28</strain>
    </source>
</reference>
<dbReference type="Pfam" id="PF01738">
    <property type="entry name" value="DLH"/>
    <property type="match status" value="1"/>
</dbReference>
<sequence length="245" mass="26185">MSSEPVTITTPDGECVSHVFTPANKASGPAIVFYMDAGGIRPAMFAMAQRLADAGYVVLLPDLYYRYGSYGPLDPVEVFKGDVHAILGPLMSTTGNAKAISDTNALLAWLETRNDVQGSKVGCVGFCMGGGMAIAAGASRPDRFAAVASFHGGNLATDAVDSPHNYLNSLKAKLYLGVAKNDPFYPPAMARQFEQALGSVGACYQSDIYSAEHGWMVPDFPVYNESEANRGWQRMLDFFKGTLTA</sequence>
<dbReference type="KEGG" id="kpie:N5580_20655"/>
<dbReference type="RefSeq" id="WP_269950478.1">
    <property type="nucleotide sequence ID" value="NZ_CP104759.1"/>
</dbReference>
<dbReference type="Gene3D" id="3.40.50.1820">
    <property type="entry name" value="alpha/beta hydrolase"/>
    <property type="match status" value="1"/>
</dbReference>
<dbReference type="SUPFAM" id="SSF53474">
    <property type="entry name" value="alpha/beta-Hydrolases"/>
    <property type="match status" value="1"/>
</dbReference>
<proteinExistence type="predicted"/>
<accession>A0AAJ5QNY4</accession>
<keyword evidence="3" id="KW-1185">Reference proteome</keyword>
<evidence type="ECO:0000313" key="3">
    <source>
        <dbReference type="Proteomes" id="UP001211544"/>
    </source>
</evidence>
<keyword evidence="2" id="KW-0378">Hydrolase</keyword>
<evidence type="ECO:0000313" key="2">
    <source>
        <dbReference type="EMBL" id="WBG93043.1"/>
    </source>
</evidence>
<geneLocation type="plasmid" evidence="2 3">
    <name>pGABEKP28_1</name>
</geneLocation>
<dbReference type="PANTHER" id="PTHR46623">
    <property type="entry name" value="CARBOXYMETHYLENEBUTENOLIDASE-RELATED"/>
    <property type="match status" value="1"/>
</dbReference>
<dbReference type="InterPro" id="IPR002925">
    <property type="entry name" value="Dienelactn_hydro"/>
</dbReference>
<dbReference type="InterPro" id="IPR051049">
    <property type="entry name" value="Dienelactone_hydrolase-like"/>
</dbReference>
<organism evidence="2 3">
    <name type="scientific">Pantoea piersonii</name>
    <dbReference type="NCBI Taxonomy" id="2364647"/>
    <lineage>
        <taxon>Bacteria</taxon>
        <taxon>Pseudomonadati</taxon>
        <taxon>Pseudomonadota</taxon>
        <taxon>Gammaproteobacteria</taxon>
        <taxon>Enterobacterales</taxon>
        <taxon>Erwiniaceae</taxon>
        <taxon>Pantoea</taxon>
    </lineage>
</organism>
<feature type="domain" description="Dienelactone hydrolase" evidence="1">
    <location>
        <begin position="19"/>
        <end position="241"/>
    </location>
</feature>
<dbReference type="EMBL" id="CP104759">
    <property type="protein sequence ID" value="WBG93043.1"/>
    <property type="molecule type" value="Genomic_DNA"/>
</dbReference>
<evidence type="ECO:0000259" key="1">
    <source>
        <dbReference type="Pfam" id="PF01738"/>
    </source>
</evidence>